<feature type="region of interest" description="Disordered" evidence="1">
    <location>
        <begin position="197"/>
        <end position="223"/>
    </location>
</feature>
<evidence type="ECO:0000313" key="3">
    <source>
        <dbReference type="Proteomes" id="UP000256964"/>
    </source>
</evidence>
<gene>
    <name evidence="2" type="ORF">OH76DRAFT_1477965</name>
</gene>
<organism evidence="2 3">
    <name type="scientific">Lentinus brumalis</name>
    <dbReference type="NCBI Taxonomy" id="2498619"/>
    <lineage>
        <taxon>Eukaryota</taxon>
        <taxon>Fungi</taxon>
        <taxon>Dikarya</taxon>
        <taxon>Basidiomycota</taxon>
        <taxon>Agaricomycotina</taxon>
        <taxon>Agaricomycetes</taxon>
        <taxon>Polyporales</taxon>
        <taxon>Polyporaceae</taxon>
        <taxon>Lentinus</taxon>
    </lineage>
</organism>
<feature type="compositionally biased region" description="Low complexity" evidence="1">
    <location>
        <begin position="205"/>
        <end position="221"/>
    </location>
</feature>
<evidence type="ECO:0000313" key="2">
    <source>
        <dbReference type="EMBL" id="RDX55290.1"/>
    </source>
</evidence>
<sequence length="883" mass="93275">MSAPTIPAPFTPANQPSPLSSDTVVETPLSPTPLPAFDSPEFASFFGNVDMPSSSGGLALFSGNAVGDIVCPPGIGAGPEQVSTPTPTRAGATLELGVTQISAPSLPAQLPAAAVKVPVAATSSAEPAVAPATITHPAPTTFPPLAREPAQINGMDPTGTQPAPPTLTGSTVGEGGRAISAASASVTEPVARVAARAATMPPPSSANVPSVSGAGAVGSSSHPVTSPDAAILVPIHGSLASSPLSAAVVGSSSDSVISHDAPLLVPIHDSTPVLAASTAGVTPPSTQASSSSAVASDGLVVGPAVARLAERLDLARIAAMARQFYLAQGDEVRRATDWYRDGRGFQRVHRESANAAREAQAAHAADPGVVPPPEPPLRSSFTMIGTITTDRCFLRPDGNYRGDTAGLPFLRPFSQTTLTCALGPPPAEYPPLVADYQAAIGVLKSLLPKHADARSGHVYQNVATQHLRLRHAVFAPKAEETDDGLQVLDEVELPPQFTMAGWPTYSPQAAQALSAIANSHVARPLPVFDLRGDLIPPSRYLQDLRGATVVASFSITYYNIAEWRANGTESFKTTVCLDIDYMRVLIAPPQFNPKKRTAIHLTDPISNAAKKMRAAYLNSLPWDDATPSLAAAVIPDDPAGLHAVVVVQTRDAHSTLQGQDGVQDIACEAWVPRTFLSRVRTILDLPVQQGCPCYSLTSLPVPPLVWMRRSDTQCVLYCYDMPVRLFVAAPVASLYFYSSLTDNMARSRITVKLMRAADRAALARLHDKGRSTIEDLMRPPASPVDRFTAIALHNRAEVFSNIYDASERFEDKTLMTKISPAALGVGDIVVVESFVVRTQHDDGWNISFRTYGISRLLAAPRPTDAKDVDHFHDLPVPRFPHVL</sequence>
<feature type="compositionally biased region" description="Pro residues" evidence="1">
    <location>
        <begin position="1"/>
        <end position="10"/>
    </location>
</feature>
<evidence type="ECO:0000256" key="1">
    <source>
        <dbReference type="SAM" id="MobiDB-lite"/>
    </source>
</evidence>
<name>A0A371DRX0_9APHY</name>
<feature type="region of interest" description="Disordered" evidence="1">
    <location>
        <begin position="1"/>
        <end position="27"/>
    </location>
</feature>
<reference evidence="2 3" key="1">
    <citation type="journal article" date="2018" name="Biotechnol. Biofuels">
        <title>Integrative visual omics of the white-rot fungus Polyporus brumalis exposes the biotechnological potential of its oxidative enzymes for delignifying raw plant biomass.</title>
        <authorList>
            <person name="Miyauchi S."/>
            <person name="Rancon A."/>
            <person name="Drula E."/>
            <person name="Hage H."/>
            <person name="Chaduli D."/>
            <person name="Favel A."/>
            <person name="Grisel S."/>
            <person name="Henrissat B."/>
            <person name="Herpoel-Gimbert I."/>
            <person name="Ruiz-Duenas F.J."/>
            <person name="Chevret D."/>
            <person name="Hainaut M."/>
            <person name="Lin J."/>
            <person name="Wang M."/>
            <person name="Pangilinan J."/>
            <person name="Lipzen A."/>
            <person name="Lesage-Meessen L."/>
            <person name="Navarro D."/>
            <person name="Riley R."/>
            <person name="Grigoriev I.V."/>
            <person name="Zhou S."/>
            <person name="Raouche S."/>
            <person name="Rosso M.N."/>
        </authorList>
    </citation>
    <scope>NUCLEOTIDE SEQUENCE [LARGE SCALE GENOMIC DNA]</scope>
    <source>
        <strain evidence="2 3">BRFM 1820</strain>
    </source>
</reference>
<dbReference type="Proteomes" id="UP000256964">
    <property type="component" value="Unassembled WGS sequence"/>
</dbReference>
<feature type="compositionally biased region" description="Polar residues" evidence="1">
    <location>
        <begin position="12"/>
        <end position="24"/>
    </location>
</feature>
<dbReference type="OrthoDB" id="2758200at2759"/>
<proteinExistence type="predicted"/>
<dbReference type="EMBL" id="KZ857382">
    <property type="protein sequence ID" value="RDX55290.1"/>
    <property type="molecule type" value="Genomic_DNA"/>
</dbReference>
<accession>A0A371DRX0</accession>
<dbReference type="AlphaFoldDB" id="A0A371DRX0"/>
<keyword evidence="3" id="KW-1185">Reference proteome</keyword>
<protein>
    <submittedName>
        <fullName evidence="2">Uncharacterized protein</fullName>
    </submittedName>
</protein>